<gene>
    <name evidence="2" type="ORF">AVDCRST_MAG88-3952</name>
</gene>
<feature type="compositionally biased region" description="Basic residues" evidence="1">
    <location>
        <begin position="17"/>
        <end position="32"/>
    </location>
</feature>
<reference evidence="2" key="1">
    <citation type="submission" date="2020-02" db="EMBL/GenBank/DDBJ databases">
        <authorList>
            <person name="Meier V. D."/>
        </authorList>
    </citation>
    <scope>NUCLEOTIDE SEQUENCE</scope>
    <source>
        <strain evidence="2">AVDCRST_MAG88</strain>
    </source>
</reference>
<feature type="compositionally biased region" description="Low complexity" evidence="1">
    <location>
        <begin position="198"/>
        <end position="207"/>
    </location>
</feature>
<feature type="compositionally biased region" description="Low complexity" evidence="1">
    <location>
        <begin position="121"/>
        <end position="137"/>
    </location>
</feature>
<feature type="non-terminal residue" evidence="2">
    <location>
        <position position="263"/>
    </location>
</feature>
<protein>
    <submittedName>
        <fullName evidence="2">Uncharacterized protein</fullName>
    </submittedName>
</protein>
<feature type="non-terminal residue" evidence="2">
    <location>
        <position position="1"/>
    </location>
</feature>
<evidence type="ECO:0000256" key="1">
    <source>
        <dbReference type="SAM" id="MobiDB-lite"/>
    </source>
</evidence>
<feature type="compositionally biased region" description="Basic and acidic residues" evidence="1">
    <location>
        <begin position="151"/>
        <end position="170"/>
    </location>
</feature>
<accession>A0A6J4VVD4</accession>
<organism evidence="2">
    <name type="scientific">uncultured Thermomicrobiales bacterium</name>
    <dbReference type="NCBI Taxonomy" id="1645740"/>
    <lineage>
        <taxon>Bacteria</taxon>
        <taxon>Pseudomonadati</taxon>
        <taxon>Thermomicrobiota</taxon>
        <taxon>Thermomicrobia</taxon>
        <taxon>Thermomicrobiales</taxon>
        <taxon>environmental samples</taxon>
    </lineage>
</organism>
<evidence type="ECO:0000313" key="2">
    <source>
        <dbReference type="EMBL" id="CAA9586027.1"/>
    </source>
</evidence>
<dbReference type="AlphaFoldDB" id="A0A6J4VVD4"/>
<dbReference type="EMBL" id="CADCWM010000974">
    <property type="protein sequence ID" value="CAA9586027.1"/>
    <property type="molecule type" value="Genomic_DNA"/>
</dbReference>
<feature type="compositionally biased region" description="Low complexity" evidence="1">
    <location>
        <begin position="246"/>
        <end position="255"/>
    </location>
</feature>
<proteinExistence type="predicted"/>
<sequence>ARGLLAPHAVPGSGRRLGVKRPRTARSVRRGQRPGAGHGAGQPPRHGGLRVLRAWARVASRGALLSRRGRQPHPPAGHVRGRPCPAPGGTRRPDGPRRAPPSGHRAGAAPAGRADGDDAARPAAPRPAGLLPPRRAGVPPVGLRRGRAASRPRDHDQQPRARADRRDGRDRRRPRRVGAAGRGHRQVQPEPHRRRPCAGRAAAATVRGLPGKPLAPQEPRPAGRGAGQGTRSRAAARAHGADLRAARGSARSGQAGRRGRSDH</sequence>
<feature type="region of interest" description="Disordered" evidence="1">
    <location>
        <begin position="62"/>
        <end position="263"/>
    </location>
</feature>
<feature type="region of interest" description="Disordered" evidence="1">
    <location>
        <begin position="1"/>
        <end position="49"/>
    </location>
</feature>
<name>A0A6J4VVD4_9BACT</name>
<feature type="compositionally biased region" description="Low complexity" evidence="1">
    <location>
        <begin position="100"/>
        <end position="113"/>
    </location>
</feature>